<dbReference type="AlphaFoldDB" id="X5E8H3"/>
<dbReference type="EMBL" id="CP006842">
    <property type="protein sequence ID" value="AHW63725.1"/>
    <property type="molecule type" value="Genomic_DNA"/>
</dbReference>
<keyword evidence="2" id="KW-1185">Reference proteome</keyword>
<protein>
    <submittedName>
        <fullName evidence="1">Uncharacterized protein</fullName>
    </submittedName>
</protein>
<reference evidence="1 2" key="1">
    <citation type="journal article" date="2015" name="Int. J. Syst. Evol. Microbiol.">
        <title>Revisiting Corynebacterium glyciniphilum (ex Kubota et al., 1972) sp. nov., nom. rev., isolated from putrefied banana.</title>
        <authorList>
            <person name="Al-Dilaimi A."/>
            <person name="Bednarz H."/>
            <person name="Lomker A."/>
            <person name="Niehaus K."/>
            <person name="Kalinowski J."/>
            <person name="Ruckert C."/>
        </authorList>
    </citation>
    <scope>NUCLEOTIDE SEQUENCE [LARGE SCALE GENOMIC DNA]</scope>
    <source>
        <strain evidence="1">AJ 3170</strain>
    </source>
</reference>
<accession>X5E8H3</accession>
<sequence length="99" mass="10879">MGGTLVVAGAAYVGYIMFTSMTEGEAIRACQNKIDSTVTVAEDASWSDVDVGKRDGDLWLVQGKTEITDENNEQRSVRYQCKLTEHLEMTSTPTITNID</sequence>
<dbReference type="Proteomes" id="UP000023703">
    <property type="component" value="Chromosome"/>
</dbReference>
<name>X5E8H3_9CORY</name>
<organism evidence="1 2">
    <name type="scientific">Corynebacterium glyciniphilum AJ 3170</name>
    <dbReference type="NCBI Taxonomy" id="1404245"/>
    <lineage>
        <taxon>Bacteria</taxon>
        <taxon>Bacillati</taxon>
        <taxon>Actinomycetota</taxon>
        <taxon>Actinomycetes</taxon>
        <taxon>Mycobacteriales</taxon>
        <taxon>Corynebacteriaceae</taxon>
        <taxon>Corynebacterium</taxon>
    </lineage>
</organism>
<gene>
    <name evidence="1" type="ORF">CGLY_06400</name>
</gene>
<dbReference type="KEGG" id="cgy:CGLY_06400"/>
<evidence type="ECO:0000313" key="1">
    <source>
        <dbReference type="EMBL" id="AHW63725.1"/>
    </source>
</evidence>
<dbReference type="HOGENOM" id="CLU_2315523_0_0_11"/>
<proteinExistence type="predicted"/>
<dbReference type="STRING" id="1404245.CGLY_06400"/>
<evidence type="ECO:0000313" key="2">
    <source>
        <dbReference type="Proteomes" id="UP000023703"/>
    </source>
</evidence>